<dbReference type="PANTHER" id="PTHR46188:SF1">
    <property type="entry name" value="BOLA-LIKE PROTEIN 3"/>
    <property type="match status" value="1"/>
</dbReference>
<dbReference type="InterPro" id="IPR052275">
    <property type="entry name" value="Mt_Fe-S_assembly_factor"/>
</dbReference>
<dbReference type="Proteomes" id="UP001163046">
    <property type="component" value="Unassembled WGS sequence"/>
</dbReference>
<proteinExistence type="inferred from homology"/>
<name>A0A9W9Z7N3_9CNID</name>
<dbReference type="OrthoDB" id="203381at2759"/>
<dbReference type="GO" id="GO:0005759">
    <property type="term" value="C:mitochondrial matrix"/>
    <property type="evidence" value="ECO:0007669"/>
    <property type="project" value="TreeGrafter"/>
</dbReference>
<dbReference type="PANTHER" id="PTHR46188">
    <property type="entry name" value="BOLA-LIKE PROTEIN 3"/>
    <property type="match status" value="1"/>
</dbReference>
<organism evidence="3 4">
    <name type="scientific">Desmophyllum pertusum</name>
    <dbReference type="NCBI Taxonomy" id="174260"/>
    <lineage>
        <taxon>Eukaryota</taxon>
        <taxon>Metazoa</taxon>
        <taxon>Cnidaria</taxon>
        <taxon>Anthozoa</taxon>
        <taxon>Hexacorallia</taxon>
        <taxon>Scleractinia</taxon>
        <taxon>Caryophylliina</taxon>
        <taxon>Caryophylliidae</taxon>
        <taxon>Desmophyllum</taxon>
    </lineage>
</organism>
<protein>
    <submittedName>
        <fullName evidence="3">BolA-like protein 3</fullName>
    </submittedName>
</protein>
<dbReference type="Gene3D" id="3.30.300.90">
    <property type="entry name" value="BolA-like"/>
    <property type="match status" value="1"/>
</dbReference>
<gene>
    <name evidence="3" type="primary">BOLA3</name>
    <name evidence="3" type="ORF">OS493_005277</name>
</gene>
<evidence type="ECO:0000256" key="1">
    <source>
        <dbReference type="ARBA" id="ARBA00005578"/>
    </source>
</evidence>
<comment type="similarity">
    <text evidence="1 2">Belongs to the BolA/IbaG family.</text>
</comment>
<dbReference type="EMBL" id="MU826827">
    <property type="protein sequence ID" value="KAJ7374919.1"/>
    <property type="molecule type" value="Genomic_DNA"/>
</dbReference>
<evidence type="ECO:0000256" key="2">
    <source>
        <dbReference type="RuleBase" id="RU003860"/>
    </source>
</evidence>
<comment type="caution">
    <text evidence="3">The sequence shown here is derived from an EMBL/GenBank/DDBJ whole genome shotgun (WGS) entry which is preliminary data.</text>
</comment>
<dbReference type="InterPro" id="IPR036065">
    <property type="entry name" value="BolA-like_sf"/>
</dbReference>
<dbReference type="SUPFAM" id="SSF82657">
    <property type="entry name" value="BolA-like"/>
    <property type="match status" value="1"/>
</dbReference>
<sequence length="107" mass="12032">MSWCALRRARLLCLRPHGVLLRSLQVKAESDGEKKLADILKQSFSASQIAVKDISGGCGAMYEIFVEAHDFRGKRQVQQHRLVNKALGDEVKNMHGLRIFTAVPEEK</sequence>
<accession>A0A9W9Z7N3</accession>
<dbReference type="InterPro" id="IPR002634">
    <property type="entry name" value="BolA"/>
</dbReference>
<keyword evidence="4" id="KW-1185">Reference proteome</keyword>
<dbReference type="Pfam" id="PF01722">
    <property type="entry name" value="BolA"/>
    <property type="match status" value="1"/>
</dbReference>
<reference evidence="3" key="1">
    <citation type="submission" date="2023-01" db="EMBL/GenBank/DDBJ databases">
        <title>Genome assembly of the deep-sea coral Lophelia pertusa.</title>
        <authorList>
            <person name="Herrera S."/>
            <person name="Cordes E."/>
        </authorList>
    </citation>
    <scope>NUCLEOTIDE SEQUENCE</scope>
    <source>
        <strain evidence="3">USNM1676648</strain>
        <tissue evidence="3">Polyp</tissue>
    </source>
</reference>
<dbReference type="AlphaFoldDB" id="A0A9W9Z7N3"/>
<evidence type="ECO:0000313" key="4">
    <source>
        <dbReference type="Proteomes" id="UP001163046"/>
    </source>
</evidence>
<evidence type="ECO:0000313" key="3">
    <source>
        <dbReference type="EMBL" id="KAJ7374919.1"/>
    </source>
</evidence>